<keyword evidence="4 6" id="KW-1133">Transmembrane helix</keyword>
<reference evidence="8 9" key="1">
    <citation type="submission" date="2017-11" db="EMBL/GenBank/DDBJ databases">
        <authorList>
            <person name="Kracher B."/>
        </authorList>
    </citation>
    <scope>NUCLEOTIDE SEQUENCE [LARGE SCALE GENOMIC DNA]</scope>
    <source>
        <strain evidence="8 9">RACE1</strain>
    </source>
</reference>
<protein>
    <recommendedName>
        <fullName evidence="7">3-oxo-5-alpha-steroid 4-dehydrogenase C-terminal domain-containing protein</fullName>
    </recommendedName>
</protein>
<evidence type="ECO:0000256" key="2">
    <source>
        <dbReference type="ARBA" id="ARBA00007742"/>
    </source>
</evidence>
<dbReference type="PROSITE" id="PS50244">
    <property type="entry name" value="S5A_REDUCTASE"/>
    <property type="match status" value="1"/>
</dbReference>
<dbReference type="InterPro" id="IPR039357">
    <property type="entry name" value="SRD5A/TECR"/>
</dbReference>
<dbReference type="GO" id="GO:0008202">
    <property type="term" value="P:steroid metabolic process"/>
    <property type="evidence" value="ECO:0007669"/>
    <property type="project" value="InterPro"/>
</dbReference>
<comment type="similarity">
    <text evidence="2">Belongs to the steroid 5-alpha reductase family.</text>
</comment>
<name>A0A383V1P6_BLUHO</name>
<dbReference type="InterPro" id="IPR016636">
    <property type="entry name" value="3-oxo-5-alpha-steroid_4-DH"/>
</dbReference>
<dbReference type="GO" id="GO:0003865">
    <property type="term" value="F:3-oxo-5-alpha-steroid 4-dehydrogenase activity"/>
    <property type="evidence" value="ECO:0007669"/>
    <property type="project" value="InterPro"/>
</dbReference>
<dbReference type="AlphaFoldDB" id="A0A383V1P6"/>
<comment type="subcellular location">
    <subcellularLocation>
        <location evidence="1">Membrane</location>
        <topology evidence="1">Multi-pass membrane protein</topology>
    </subcellularLocation>
</comment>
<feature type="transmembrane region" description="Helical" evidence="6">
    <location>
        <begin position="118"/>
        <end position="141"/>
    </location>
</feature>
<keyword evidence="5 6" id="KW-0472">Membrane</keyword>
<dbReference type="GO" id="GO:0016020">
    <property type="term" value="C:membrane"/>
    <property type="evidence" value="ECO:0007669"/>
    <property type="project" value="UniProtKB-SubCell"/>
</dbReference>
<evidence type="ECO:0000313" key="9">
    <source>
        <dbReference type="Proteomes" id="UP000275772"/>
    </source>
</evidence>
<evidence type="ECO:0000256" key="6">
    <source>
        <dbReference type="SAM" id="Phobius"/>
    </source>
</evidence>
<sequence length="299" mass="34501">MILIPNILPPSRQTWVWATFLFQFFPVVTVIQWFVDYYPAGKTSVHSRWNLPGKLAWATMEVPGFLTLLYCLRTLPPLLNITELPIENRIMASMFVIHYIYRALLAPFLNPSMSPIHLLIWASAVAFQLANGLVIGGYLAGYGPTTSAAWLATVSPSWLRIRMFFGFLLWLLGFSGNIIHDEILRNIRRSARYKKGQSIAYRKIKQRTSRHPSAKVSKVYELPQKGLFSWILFPHYFCEWVEWAGWWLMGGTMFVPGRIFLFNEIATMTPRAIQGREWYIKKFGQQRLQGVKAIIPGIL</sequence>
<dbReference type="Pfam" id="PF02544">
    <property type="entry name" value="Steroid_dh"/>
    <property type="match status" value="2"/>
</dbReference>
<evidence type="ECO:0000259" key="7">
    <source>
        <dbReference type="Pfam" id="PF02544"/>
    </source>
</evidence>
<evidence type="ECO:0000256" key="5">
    <source>
        <dbReference type="ARBA" id="ARBA00023136"/>
    </source>
</evidence>
<organism evidence="8 9">
    <name type="scientific">Blumeria hordei</name>
    <name type="common">Barley powdery mildew</name>
    <name type="synonym">Blumeria graminis f. sp. hordei</name>
    <dbReference type="NCBI Taxonomy" id="2867405"/>
    <lineage>
        <taxon>Eukaryota</taxon>
        <taxon>Fungi</taxon>
        <taxon>Dikarya</taxon>
        <taxon>Ascomycota</taxon>
        <taxon>Pezizomycotina</taxon>
        <taxon>Leotiomycetes</taxon>
        <taxon>Erysiphales</taxon>
        <taxon>Erysiphaceae</taxon>
        <taxon>Blumeria</taxon>
    </lineage>
</organism>
<gene>
    <name evidence="8" type="ORF">BLGHR1_16591</name>
</gene>
<keyword evidence="3 6" id="KW-0812">Transmembrane</keyword>
<evidence type="ECO:0000256" key="4">
    <source>
        <dbReference type="ARBA" id="ARBA00022989"/>
    </source>
</evidence>
<feature type="domain" description="3-oxo-5-alpha-steroid 4-dehydrogenase C-terminal" evidence="7">
    <location>
        <begin position="116"/>
        <end position="194"/>
    </location>
</feature>
<feature type="transmembrane region" description="Helical" evidence="6">
    <location>
        <begin position="161"/>
        <end position="179"/>
    </location>
</feature>
<feature type="transmembrane region" description="Helical" evidence="6">
    <location>
        <begin position="90"/>
        <end position="109"/>
    </location>
</feature>
<evidence type="ECO:0000256" key="1">
    <source>
        <dbReference type="ARBA" id="ARBA00004141"/>
    </source>
</evidence>
<dbReference type="Proteomes" id="UP000275772">
    <property type="component" value="Unassembled WGS sequence"/>
</dbReference>
<evidence type="ECO:0000313" key="8">
    <source>
        <dbReference type="EMBL" id="SZF05788.1"/>
    </source>
</evidence>
<dbReference type="PANTHER" id="PTHR10556:SF43">
    <property type="entry name" value="STEROID 5-ALPHA-REDUCTASE DET2"/>
    <property type="match status" value="1"/>
</dbReference>
<dbReference type="PIRSF" id="PIRSF015596">
    <property type="entry name" value="5_alpha-SR2"/>
    <property type="match status" value="1"/>
</dbReference>
<proteinExistence type="inferred from homology"/>
<accession>A0A383V1P6</accession>
<dbReference type="PANTHER" id="PTHR10556">
    <property type="entry name" value="3-OXO-5-ALPHA-STEROID 4-DEHYDROGENASE"/>
    <property type="match status" value="1"/>
</dbReference>
<feature type="domain" description="3-oxo-5-alpha-steroid 4-dehydrogenase C-terminal" evidence="7">
    <location>
        <begin position="216"/>
        <end position="299"/>
    </location>
</feature>
<dbReference type="InterPro" id="IPR001104">
    <property type="entry name" value="3-oxo-5_a-steroid_4-DH_C"/>
</dbReference>
<evidence type="ECO:0000256" key="3">
    <source>
        <dbReference type="ARBA" id="ARBA00022692"/>
    </source>
</evidence>
<dbReference type="EMBL" id="UNSH01000086">
    <property type="protein sequence ID" value="SZF05788.1"/>
    <property type="molecule type" value="Genomic_DNA"/>
</dbReference>
<feature type="transmembrane region" description="Helical" evidence="6">
    <location>
        <begin position="55"/>
        <end position="75"/>
    </location>
</feature>
<feature type="transmembrane region" description="Helical" evidence="6">
    <location>
        <begin position="15"/>
        <end position="35"/>
    </location>
</feature>
<dbReference type="VEuPathDB" id="FungiDB:BLGHR1_16591"/>